<evidence type="ECO:0000313" key="1">
    <source>
        <dbReference type="EMBL" id="MBI1621500.1"/>
    </source>
</evidence>
<protein>
    <submittedName>
        <fullName evidence="1">Uncharacterized protein</fullName>
    </submittedName>
</protein>
<name>A0ABS0SDW9_9HYPH</name>
<dbReference type="EMBL" id="JADGMQ010000008">
    <property type="protein sequence ID" value="MBI1621500.1"/>
    <property type="molecule type" value="Genomic_DNA"/>
</dbReference>
<organism evidence="1 2">
    <name type="scientific">Aquamicrobium zhengzhouense</name>
    <dbReference type="NCBI Taxonomy" id="2781738"/>
    <lineage>
        <taxon>Bacteria</taxon>
        <taxon>Pseudomonadati</taxon>
        <taxon>Pseudomonadota</taxon>
        <taxon>Alphaproteobacteria</taxon>
        <taxon>Hyphomicrobiales</taxon>
        <taxon>Phyllobacteriaceae</taxon>
        <taxon>Aquamicrobium</taxon>
    </lineage>
</organism>
<sequence>MAHLSVVQAVESRLAGAFSHCPIRIENDGDMTVPSDSGPFLAVQFPWSRSEWETIEGPNGSDFLEEGGIRFVLAAPAGHGAHIYRGWLDEIAALFRGVTFNGVQTFAPTSPVTDDRNDRAGYFNLSIVVPYQFIITG</sequence>
<gene>
    <name evidence="1" type="ORF">IOD40_12605</name>
</gene>
<reference evidence="1 2" key="1">
    <citation type="submission" date="2020-10" db="EMBL/GenBank/DDBJ databases">
        <title>Aquamicrobium zhengzhouensis sp. nov., a exopolysaccharide producing bacterium isolated from farmland soil.</title>
        <authorList>
            <person name="Wang X."/>
        </authorList>
    </citation>
    <scope>NUCLEOTIDE SEQUENCE [LARGE SCALE GENOMIC DNA]</scope>
    <source>
        <strain evidence="2">cd-1</strain>
    </source>
</reference>
<proteinExistence type="predicted"/>
<keyword evidence="2" id="KW-1185">Reference proteome</keyword>
<dbReference type="InterPro" id="IPR025395">
    <property type="entry name" value="Phage_tail_terminator-like"/>
</dbReference>
<evidence type="ECO:0000313" key="2">
    <source>
        <dbReference type="Proteomes" id="UP000601789"/>
    </source>
</evidence>
<dbReference type="Gene3D" id="3.30.2000.20">
    <property type="match status" value="1"/>
</dbReference>
<accession>A0ABS0SDW9</accession>
<dbReference type="Proteomes" id="UP000601789">
    <property type="component" value="Unassembled WGS sequence"/>
</dbReference>
<dbReference type="Pfam" id="PF13554">
    <property type="entry name" value="Phage_tail_terminator_5"/>
    <property type="match status" value="1"/>
</dbReference>
<dbReference type="RefSeq" id="WP_198476900.1">
    <property type="nucleotide sequence ID" value="NZ_JADGMQ010000008.1"/>
</dbReference>
<comment type="caution">
    <text evidence="1">The sequence shown here is derived from an EMBL/GenBank/DDBJ whole genome shotgun (WGS) entry which is preliminary data.</text>
</comment>